<evidence type="ECO:0000256" key="2">
    <source>
        <dbReference type="ARBA" id="ARBA00022692"/>
    </source>
</evidence>
<feature type="transmembrane region" description="Helical" evidence="8">
    <location>
        <begin position="281"/>
        <end position="303"/>
    </location>
</feature>
<dbReference type="EMBL" id="NBCO01000018">
    <property type="protein sequence ID" value="ORC88220.1"/>
    <property type="molecule type" value="Genomic_DNA"/>
</dbReference>
<reference evidence="10 11" key="1">
    <citation type="submission" date="2017-03" db="EMBL/GenBank/DDBJ databases">
        <title>An alternative strategy for trypanosome survival in the mammalian bloodstream revealed through genome and transcriptome analysis of the ubiquitous bovine parasite Trypanosoma (Megatrypanum) theileri.</title>
        <authorList>
            <person name="Kelly S."/>
            <person name="Ivens A."/>
            <person name="Mott A."/>
            <person name="O'Neill E."/>
            <person name="Emms D."/>
            <person name="Macleod O."/>
            <person name="Voorheis P."/>
            <person name="Matthews J."/>
            <person name="Matthews K."/>
            <person name="Carrington M."/>
        </authorList>
    </citation>
    <scope>NUCLEOTIDE SEQUENCE [LARGE SCALE GENOMIC DNA]</scope>
    <source>
        <strain evidence="10">Edinburgh</strain>
    </source>
</reference>
<dbReference type="RefSeq" id="XP_028882286.1">
    <property type="nucleotide sequence ID" value="XM_029026590.1"/>
</dbReference>
<keyword evidence="8" id="KW-0378">Hydrolase</keyword>
<accession>A0A1X0NVS4</accession>
<sequence>MDISADQEKLKDDDVAYLLGKRVVGLLLPILVTMLFVSWSVLNLSGLYAGQHQSPLFVVMNEDNQKSVGEKIGSSVLNAFIFVGCITLITFLIVILYKCHCKFILFAWMLLSVTFVLFAMLWVWLDLICTRFQIPYDIITVVFLLWNVVVVGVISIFYYSHLVLAQVYFVVSSIVMAWLLTFIPEWTTWSLLVCISIYDVLAVLCPYGPLRLLINTSISRNEPIPALVYSTSDEAELARAKKNRRELEEEEEMCTNDDAHAGKKNNSNAQRSAKISPASRFYNSLMGLPFKLGLGDIVFFSLLTGKTIPYAFMPWVMSIVAVLIGLIGTLVNLLLFKSENRALPALPISVFCGVVVVFLSYFLIIPLDWFATTSMLAL</sequence>
<evidence type="ECO:0000256" key="3">
    <source>
        <dbReference type="ARBA" id="ARBA00022824"/>
    </source>
</evidence>
<keyword evidence="8" id="KW-0645">Protease</keyword>
<dbReference type="STRING" id="67003.A0A1X0NVS4"/>
<evidence type="ECO:0000256" key="4">
    <source>
        <dbReference type="ARBA" id="ARBA00022976"/>
    </source>
</evidence>
<comment type="domain">
    <text evidence="8">The PAL motif is required for normal active site conformation.</text>
</comment>
<evidence type="ECO:0000256" key="9">
    <source>
        <dbReference type="SAM" id="MobiDB-lite"/>
    </source>
</evidence>
<proteinExistence type="inferred from homology"/>
<evidence type="ECO:0000313" key="10">
    <source>
        <dbReference type="EMBL" id="ORC88220.1"/>
    </source>
</evidence>
<comment type="subcellular location">
    <subcellularLocation>
        <location evidence="8">Endoplasmic reticulum membrane</location>
        <topology evidence="8">Multi-pass membrane protein</topology>
    </subcellularLocation>
    <subcellularLocation>
        <location evidence="8">Golgi apparatus membrane</location>
        <topology evidence="8">Multi-pass membrane protein</topology>
    </subcellularLocation>
</comment>
<dbReference type="GO" id="GO:0006509">
    <property type="term" value="P:membrane protein ectodomain proteolysis"/>
    <property type="evidence" value="ECO:0007669"/>
    <property type="project" value="TreeGrafter"/>
</dbReference>
<feature type="transmembrane region" description="Helical" evidence="8">
    <location>
        <begin position="103"/>
        <end position="124"/>
    </location>
</feature>
<feature type="transmembrane region" description="Helical" evidence="8">
    <location>
        <begin position="136"/>
        <end position="158"/>
    </location>
</feature>
<dbReference type="OrthoDB" id="432970at2759"/>
<gene>
    <name evidence="10" type="ORF">TM35_000182770</name>
</gene>
<feature type="transmembrane region" description="Helical" evidence="8">
    <location>
        <begin position="23"/>
        <end position="42"/>
    </location>
</feature>
<keyword evidence="7 8" id="KW-0472">Membrane</keyword>
<evidence type="ECO:0000313" key="11">
    <source>
        <dbReference type="Proteomes" id="UP000192257"/>
    </source>
</evidence>
<organism evidence="10 11">
    <name type="scientific">Trypanosoma theileri</name>
    <dbReference type="NCBI Taxonomy" id="67003"/>
    <lineage>
        <taxon>Eukaryota</taxon>
        <taxon>Discoba</taxon>
        <taxon>Euglenozoa</taxon>
        <taxon>Kinetoplastea</taxon>
        <taxon>Metakinetoplastina</taxon>
        <taxon>Trypanosomatida</taxon>
        <taxon>Trypanosomatidae</taxon>
        <taxon>Trypanosoma</taxon>
    </lineage>
</organism>
<dbReference type="GO" id="GO:0042500">
    <property type="term" value="F:aspartic endopeptidase activity, intramembrane cleaving"/>
    <property type="evidence" value="ECO:0007669"/>
    <property type="project" value="InterPro"/>
</dbReference>
<dbReference type="VEuPathDB" id="TriTrypDB:TM35_000182770"/>
<dbReference type="Gene3D" id="1.10.472.100">
    <property type="entry name" value="Presenilin"/>
    <property type="match status" value="1"/>
</dbReference>
<keyword evidence="2 8" id="KW-0812">Transmembrane</keyword>
<evidence type="ECO:0000256" key="8">
    <source>
        <dbReference type="RuleBase" id="RU361148"/>
    </source>
</evidence>
<name>A0A1X0NVS4_9TRYP</name>
<comment type="similarity">
    <text evidence="1 8">Belongs to the peptidase A22A family.</text>
</comment>
<comment type="subunit">
    <text evidence="8">Homodimer.</text>
</comment>
<dbReference type="PANTHER" id="PTHR10202">
    <property type="entry name" value="PRESENILIN"/>
    <property type="match status" value="1"/>
</dbReference>
<feature type="transmembrane region" description="Helical" evidence="8">
    <location>
        <begin position="348"/>
        <end position="371"/>
    </location>
</feature>
<dbReference type="SMART" id="SM00730">
    <property type="entry name" value="PSN"/>
    <property type="match status" value="1"/>
</dbReference>
<keyword evidence="5 8" id="KW-1133">Transmembrane helix</keyword>
<feature type="transmembrane region" description="Helical" evidence="8">
    <location>
        <begin position="315"/>
        <end position="336"/>
    </location>
</feature>
<dbReference type="GO" id="GO:0007219">
    <property type="term" value="P:Notch signaling pathway"/>
    <property type="evidence" value="ECO:0007669"/>
    <property type="project" value="UniProtKB-KW"/>
</dbReference>
<dbReference type="InterPro" id="IPR001108">
    <property type="entry name" value="Peptidase_A22A"/>
</dbReference>
<evidence type="ECO:0000256" key="1">
    <source>
        <dbReference type="ARBA" id="ARBA00008604"/>
    </source>
</evidence>
<dbReference type="InterPro" id="IPR006639">
    <property type="entry name" value="Preselin/SPP"/>
</dbReference>
<feature type="region of interest" description="Disordered" evidence="9">
    <location>
        <begin position="241"/>
        <end position="272"/>
    </location>
</feature>
<dbReference type="PRINTS" id="PR01072">
    <property type="entry name" value="PRESENILIN"/>
</dbReference>
<keyword evidence="11" id="KW-1185">Reference proteome</keyword>
<dbReference type="Pfam" id="PF01080">
    <property type="entry name" value="Presenilin"/>
    <property type="match status" value="2"/>
</dbReference>
<comment type="function">
    <text evidence="8">Probable subunit of the gamma-secretase complex, an endoprotease complex that catalyzes the intramembrane cleavage of integral membrane proteins such as Notch receptors.</text>
</comment>
<dbReference type="GO" id="GO:0070765">
    <property type="term" value="C:gamma-secretase complex"/>
    <property type="evidence" value="ECO:0007669"/>
    <property type="project" value="TreeGrafter"/>
</dbReference>
<protein>
    <recommendedName>
        <fullName evidence="8">Presenilin</fullName>
        <ecNumber evidence="8">3.4.23.-</ecNumber>
    </recommendedName>
</protein>
<feature type="transmembrane region" description="Helical" evidence="8">
    <location>
        <begin position="76"/>
        <end position="96"/>
    </location>
</feature>
<keyword evidence="3 8" id="KW-0256">Endoplasmic reticulum</keyword>
<evidence type="ECO:0000256" key="7">
    <source>
        <dbReference type="ARBA" id="ARBA00023136"/>
    </source>
</evidence>
<dbReference type="InterPro" id="IPR042524">
    <property type="entry name" value="Presenilin_C"/>
</dbReference>
<evidence type="ECO:0000256" key="6">
    <source>
        <dbReference type="ARBA" id="ARBA00023034"/>
    </source>
</evidence>
<feature type="transmembrane region" description="Helical" evidence="8">
    <location>
        <begin position="165"/>
        <end position="183"/>
    </location>
</feature>
<keyword evidence="4 8" id="KW-0914">Notch signaling pathway</keyword>
<dbReference type="GO" id="GO:0005789">
    <property type="term" value="C:endoplasmic reticulum membrane"/>
    <property type="evidence" value="ECO:0007669"/>
    <property type="project" value="UniProtKB-SubCell"/>
</dbReference>
<dbReference type="Proteomes" id="UP000192257">
    <property type="component" value="Unassembled WGS sequence"/>
</dbReference>
<evidence type="ECO:0000256" key="5">
    <source>
        <dbReference type="ARBA" id="ARBA00022989"/>
    </source>
</evidence>
<comment type="caution">
    <text evidence="10">The sequence shown here is derived from an EMBL/GenBank/DDBJ whole genome shotgun (WGS) entry which is preliminary data.</text>
</comment>
<dbReference type="AlphaFoldDB" id="A0A1X0NVS4"/>
<dbReference type="EC" id="3.4.23.-" evidence="8"/>
<dbReference type="GO" id="GO:0016485">
    <property type="term" value="P:protein processing"/>
    <property type="evidence" value="ECO:0007669"/>
    <property type="project" value="InterPro"/>
</dbReference>
<feature type="transmembrane region" description="Helical" evidence="8">
    <location>
        <begin position="189"/>
        <end position="210"/>
    </location>
</feature>
<dbReference type="GO" id="GO:0000139">
    <property type="term" value="C:Golgi membrane"/>
    <property type="evidence" value="ECO:0007669"/>
    <property type="project" value="UniProtKB-SubCell"/>
</dbReference>
<dbReference type="GeneID" id="39986370"/>
<dbReference type="PANTHER" id="PTHR10202:SF13">
    <property type="entry name" value="PRESENILIN HOMOLOG"/>
    <property type="match status" value="1"/>
</dbReference>
<keyword evidence="6 8" id="KW-0333">Golgi apparatus</keyword>